<organism evidence="2 3">
    <name type="scientific">Penicillium subrubescens</name>
    <dbReference type="NCBI Taxonomy" id="1316194"/>
    <lineage>
        <taxon>Eukaryota</taxon>
        <taxon>Fungi</taxon>
        <taxon>Dikarya</taxon>
        <taxon>Ascomycota</taxon>
        <taxon>Pezizomycotina</taxon>
        <taxon>Eurotiomycetes</taxon>
        <taxon>Eurotiomycetidae</taxon>
        <taxon>Eurotiales</taxon>
        <taxon>Aspergillaceae</taxon>
        <taxon>Penicillium</taxon>
    </lineage>
</organism>
<evidence type="ECO:0000256" key="1">
    <source>
        <dbReference type="SAM" id="SignalP"/>
    </source>
</evidence>
<accession>A0A1Q5UP93</accession>
<feature type="signal peptide" evidence="1">
    <location>
        <begin position="1"/>
        <end position="16"/>
    </location>
</feature>
<evidence type="ECO:0000313" key="3">
    <source>
        <dbReference type="Proteomes" id="UP000186955"/>
    </source>
</evidence>
<dbReference type="EMBL" id="MNBE01000104">
    <property type="protein sequence ID" value="OKP14292.1"/>
    <property type="molecule type" value="Genomic_DNA"/>
</dbReference>
<sequence length="377" mass="40206">MLTLFLISTLAQAAVAAPGLIQKRGASNPVVKGTPQVVGILADSSLNRDSCGSSVFGGRALWVCRDTQHYDANGIPNLPIFTSSASWTDLVSGGAGGGTNLNMYGNNNDQSFYPLVPGNCNDNQAGVCSDGTRYPLWANAPPLVTVSDSSKTVGYTWINNIHISGLTNLVADPSTTLYRVTYTSGAAGLPQVEIVNSAFWAENEIPYGNYGGVVQGSTAYLWGQDSNKNVALARVPVGSIEDASQYEFYVNRVWTSNKPTLGNTAAKIENVSAGGQGTYYYSQPWQSYVWIGQAGISVSADFYITTAPAPEGPWIQPIHFYSGVNGNFSLGAYSLQANPGLSPADQNEIYLTYTKTDVVGDNVALYTTPLILVQWET</sequence>
<dbReference type="AlphaFoldDB" id="A0A1Q5UP93"/>
<keyword evidence="1" id="KW-0732">Signal</keyword>
<keyword evidence="3" id="KW-1185">Reference proteome</keyword>
<protein>
    <recommendedName>
        <fullName evidence="4">DUF4185 domain-containing protein</fullName>
    </recommendedName>
</protein>
<comment type="caution">
    <text evidence="2">The sequence shown here is derived from an EMBL/GenBank/DDBJ whole genome shotgun (WGS) entry which is preliminary data.</text>
</comment>
<dbReference type="Proteomes" id="UP000186955">
    <property type="component" value="Unassembled WGS sequence"/>
</dbReference>
<evidence type="ECO:0008006" key="4">
    <source>
        <dbReference type="Google" id="ProtNLM"/>
    </source>
</evidence>
<feature type="chain" id="PRO_5012095409" description="DUF4185 domain-containing protein" evidence="1">
    <location>
        <begin position="17"/>
        <end position="377"/>
    </location>
</feature>
<dbReference type="OrthoDB" id="2583188at2759"/>
<name>A0A1Q5UP93_9EURO</name>
<gene>
    <name evidence="2" type="ORF">PENSUB_55</name>
</gene>
<reference evidence="2 3" key="1">
    <citation type="submission" date="2016-10" db="EMBL/GenBank/DDBJ databases">
        <title>Genome sequence of the ascomycete fungus Penicillium subrubescens.</title>
        <authorList>
            <person name="De Vries R.P."/>
            <person name="Peng M."/>
            <person name="Dilokpimol A."/>
            <person name="Hilden K."/>
            <person name="Makela M.R."/>
            <person name="Grigoriev I."/>
            <person name="Riley R."/>
            <person name="Granchi Z."/>
        </authorList>
    </citation>
    <scope>NUCLEOTIDE SEQUENCE [LARGE SCALE GENOMIC DNA]</scope>
    <source>
        <strain evidence="2 3">CBS 132785</strain>
    </source>
</reference>
<evidence type="ECO:0000313" key="2">
    <source>
        <dbReference type="EMBL" id="OKP14292.1"/>
    </source>
</evidence>
<proteinExistence type="predicted"/>